<comment type="caution">
    <text evidence="8">The sequence shown here is derived from an EMBL/GenBank/DDBJ whole genome shotgun (WGS) entry which is preliminary data.</text>
</comment>
<keyword evidence="6" id="KW-0472">Membrane</keyword>
<dbReference type="PANTHER" id="PTHR43484">
    <property type="match status" value="1"/>
</dbReference>
<dbReference type="InterPro" id="IPR051469">
    <property type="entry name" value="FliN/MopA/SpaO"/>
</dbReference>
<dbReference type="Proteomes" id="UP001501821">
    <property type="component" value="Unassembled WGS sequence"/>
</dbReference>
<keyword evidence="9" id="KW-1185">Reference proteome</keyword>
<evidence type="ECO:0000313" key="8">
    <source>
        <dbReference type="EMBL" id="GAA3801603.1"/>
    </source>
</evidence>
<evidence type="ECO:0000256" key="3">
    <source>
        <dbReference type="ARBA" id="ARBA00022475"/>
    </source>
</evidence>
<protein>
    <recommendedName>
        <fullName evidence="7">Flagellar motor switch protein FliN-like C-terminal domain-containing protein</fullName>
    </recommendedName>
</protein>
<comment type="subcellular location">
    <subcellularLocation>
        <location evidence="1">Cell membrane</location>
        <topology evidence="1">Peripheral membrane protein</topology>
        <orientation evidence="1">Cytoplasmic side</orientation>
    </subcellularLocation>
</comment>
<evidence type="ECO:0000256" key="4">
    <source>
        <dbReference type="ARBA" id="ARBA00022500"/>
    </source>
</evidence>
<evidence type="ECO:0000256" key="1">
    <source>
        <dbReference type="ARBA" id="ARBA00004413"/>
    </source>
</evidence>
<dbReference type="NCBIfam" id="TIGR02480">
    <property type="entry name" value="fliN"/>
    <property type="match status" value="1"/>
</dbReference>
<dbReference type="InterPro" id="IPR001543">
    <property type="entry name" value="FliN-like_C"/>
</dbReference>
<dbReference type="PANTHER" id="PTHR43484:SF1">
    <property type="entry name" value="FLAGELLAR MOTOR SWITCH PROTEIN FLIN"/>
    <property type="match status" value="1"/>
</dbReference>
<accession>A0ABP7HSL3</accession>
<sequence length="257" mass="25496">MSALPDTGLAVAVAEAAAAELPSVTPLTTGPEQPGSSHVADAFAGGAVAALDGVPGQVVVLVGPELVAALAASPLGELDLAAAVQPALDAAAERLGGRARPATVLDLPGDGAALPTALGEFVTVPLIGVGIDAAVLVPTASLEGARQPVVEVPEIAPLDQPFVPAFGAAPPSIPAVRGLEMLHGVDMEVTVELGRTRMTVRDLLALTPGAVLELDRAAGSPADLLVNGRLVARGEVVVVDEDFGLRVTEIVDAAATA</sequence>
<evidence type="ECO:0000256" key="6">
    <source>
        <dbReference type="ARBA" id="ARBA00023136"/>
    </source>
</evidence>
<evidence type="ECO:0000256" key="2">
    <source>
        <dbReference type="ARBA" id="ARBA00009226"/>
    </source>
</evidence>
<dbReference type="InterPro" id="IPR001172">
    <property type="entry name" value="FliN_T3SS_HrcQb"/>
</dbReference>
<dbReference type="Gene3D" id="2.30.330.10">
    <property type="entry name" value="SpoA-like"/>
    <property type="match status" value="1"/>
</dbReference>
<comment type="similarity">
    <text evidence="2">Belongs to the FliN/MopA/SpaO family.</text>
</comment>
<dbReference type="Pfam" id="PF01052">
    <property type="entry name" value="FliMN_C"/>
    <property type="match status" value="1"/>
</dbReference>
<dbReference type="RefSeq" id="WP_344771766.1">
    <property type="nucleotide sequence ID" value="NZ_BAABAH010000001.1"/>
</dbReference>
<keyword evidence="3" id="KW-1003">Cell membrane</keyword>
<organism evidence="8 9">
    <name type="scientific">Nocardioides panacisoli</name>
    <dbReference type="NCBI Taxonomy" id="627624"/>
    <lineage>
        <taxon>Bacteria</taxon>
        <taxon>Bacillati</taxon>
        <taxon>Actinomycetota</taxon>
        <taxon>Actinomycetes</taxon>
        <taxon>Propionibacteriales</taxon>
        <taxon>Nocardioidaceae</taxon>
        <taxon>Nocardioides</taxon>
    </lineage>
</organism>
<dbReference type="InterPro" id="IPR012826">
    <property type="entry name" value="FliN"/>
</dbReference>
<gene>
    <name evidence="8" type="ORF">GCM10022242_00680</name>
</gene>
<dbReference type="EMBL" id="BAABAH010000001">
    <property type="protein sequence ID" value="GAA3801603.1"/>
    <property type="molecule type" value="Genomic_DNA"/>
</dbReference>
<proteinExistence type="inferred from homology"/>
<name>A0ABP7HSL3_9ACTN</name>
<keyword evidence="4" id="KW-0145">Chemotaxis</keyword>
<evidence type="ECO:0000259" key="7">
    <source>
        <dbReference type="Pfam" id="PF01052"/>
    </source>
</evidence>
<reference evidence="9" key="1">
    <citation type="journal article" date="2019" name="Int. J. Syst. Evol. Microbiol.">
        <title>The Global Catalogue of Microorganisms (GCM) 10K type strain sequencing project: providing services to taxonomists for standard genome sequencing and annotation.</title>
        <authorList>
            <consortium name="The Broad Institute Genomics Platform"/>
            <consortium name="The Broad Institute Genome Sequencing Center for Infectious Disease"/>
            <person name="Wu L."/>
            <person name="Ma J."/>
        </authorList>
    </citation>
    <scope>NUCLEOTIDE SEQUENCE [LARGE SCALE GENOMIC DNA]</scope>
    <source>
        <strain evidence="9">JCM 16953</strain>
    </source>
</reference>
<evidence type="ECO:0000256" key="5">
    <source>
        <dbReference type="ARBA" id="ARBA00022779"/>
    </source>
</evidence>
<dbReference type="PRINTS" id="PR00956">
    <property type="entry name" value="FLGMOTORFLIN"/>
</dbReference>
<keyword evidence="5" id="KW-0283">Flagellar rotation</keyword>
<dbReference type="InterPro" id="IPR036429">
    <property type="entry name" value="SpoA-like_sf"/>
</dbReference>
<evidence type="ECO:0000313" key="9">
    <source>
        <dbReference type="Proteomes" id="UP001501821"/>
    </source>
</evidence>
<feature type="domain" description="Flagellar motor switch protein FliN-like C-terminal" evidence="7">
    <location>
        <begin position="181"/>
        <end position="251"/>
    </location>
</feature>
<dbReference type="SUPFAM" id="SSF101801">
    <property type="entry name" value="Surface presentation of antigens (SPOA)"/>
    <property type="match status" value="1"/>
</dbReference>